<dbReference type="KEGG" id="sale:EPH95_13610"/>
<name>A0A514LJP9_9BACI</name>
<comment type="subcellular location">
    <subcellularLocation>
        <location evidence="1">Cell membrane</location>
        <topology evidence="1">Multi-pass membrane protein</topology>
    </subcellularLocation>
</comment>
<organism evidence="8 9">
    <name type="scientific">Salicibibacter halophilus</name>
    <dbReference type="NCBI Taxonomy" id="2502791"/>
    <lineage>
        <taxon>Bacteria</taxon>
        <taxon>Bacillati</taxon>
        <taxon>Bacillota</taxon>
        <taxon>Bacilli</taxon>
        <taxon>Bacillales</taxon>
        <taxon>Bacillaceae</taxon>
        <taxon>Salicibibacter</taxon>
    </lineage>
</organism>
<feature type="transmembrane region" description="Helical" evidence="6">
    <location>
        <begin position="94"/>
        <end position="114"/>
    </location>
</feature>
<dbReference type="RefSeq" id="WP_142090606.1">
    <property type="nucleotide sequence ID" value="NZ_CP035485.1"/>
</dbReference>
<keyword evidence="9" id="KW-1185">Reference proteome</keyword>
<feature type="transmembrane region" description="Helical" evidence="6">
    <location>
        <begin position="53"/>
        <end position="73"/>
    </location>
</feature>
<reference evidence="9" key="1">
    <citation type="submission" date="2019-01" db="EMBL/GenBank/DDBJ databases">
        <title>Genomic analysis of Salicibibacter sp. NKC3-5.</title>
        <authorList>
            <person name="Oh Y.J."/>
        </authorList>
    </citation>
    <scope>NUCLEOTIDE SEQUENCE [LARGE SCALE GENOMIC DNA]</scope>
    <source>
        <strain evidence="9">NKC3-5</strain>
    </source>
</reference>
<evidence type="ECO:0000259" key="7">
    <source>
        <dbReference type="Pfam" id="PF02656"/>
    </source>
</evidence>
<dbReference type="Proteomes" id="UP000319756">
    <property type="component" value="Chromosome"/>
</dbReference>
<dbReference type="AlphaFoldDB" id="A0A514LJP9"/>
<proteinExistence type="predicted"/>
<keyword evidence="5 6" id="KW-0472">Membrane</keyword>
<keyword evidence="3 6" id="KW-0812">Transmembrane</keyword>
<evidence type="ECO:0000256" key="1">
    <source>
        <dbReference type="ARBA" id="ARBA00004651"/>
    </source>
</evidence>
<dbReference type="OrthoDB" id="582337at2"/>
<dbReference type="PANTHER" id="PTHR34187">
    <property type="entry name" value="FGR18P"/>
    <property type="match status" value="1"/>
</dbReference>
<dbReference type="InterPro" id="IPR003807">
    <property type="entry name" value="DUF202"/>
</dbReference>
<feature type="transmembrane region" description="Helical" evidence="6">
    <location>
        <begin position="25"/>
        <end position="47"/>
    </location>
</feature>
<dbReference type="PANTHER" id="PTHR34187:SF2">
    <property type="entry name" value="DUF202 DOMAIN-CONTAINING PROTEIN"/>
    <property type="match status" value="1"/>
</dbReference>
<evidence type="ECO:0000256" key="6">
    <source>
        <dbReference type="SAM" id="Phobius"/>
    </source>
</evidence>
<dbReference type="EMBL" id="CP035485">
    <property type="protein sequence ID" value="QDI92090.1"/>
    <property type="molecule type" value="Genomic_DNA"/>
</dbReference>
<sequence length="119" mass="13571">MNERNDDNQLKYAQQHLANERTYLAWVRTAAAILGVGFLVTSLHYSMGISENLLIVILGIFTGLLGIVTIIMASISYFKKEKQILRQTFYPSHMVIYFFSLLLVILTLIATLYITQILI</sequence>
<dbReference type="InterPro" id="IPR052053">
    <property type="entry name" value="IM_YidH-like"/>
</dbReference>
<evidence type="ECO:0000256" key="2">
    <source>
        <dbReference type="ARBA" id="ARBA00022475"/>
    </source>
</evidence>
<keyword evidence="2" id="KW-1003">Cell membrane</keyword>
<gene>
    <name evidence="8" type="ORF">EPH95_13610</name>
</gene>
<evidence type="ECO:0000313" key="8">
    <source>
        <dbReference type="EMBL" id="QDI92090.1"/>
    </source>
</evidence>
<protein>
    <submittedName>
        <fullName evidence="8">DUF202 domain-containing protein</fullName>
    </submittedName>
</protein>
<dbReference type="GO" id="GO:0005886">
    <property type="term" value="C:plasma membrane"/>
    <property type="evidence" value="ECO:0007669"/>
    <property type="project" value="UniProtKB-SubCell"/>
</dbReference>
<evidence type="ECO:0000256" key="3">
    <source>
        <dbReference type="ARBA" id="ARBA00022692"/>
    </source>
</evidence>
<keyword evidence="4 6" id="KW-1133">Transmembrane helix</keyword>
<feature type="domain" description="DUF202" evidence="7">
    <location>
        <begin position="15"/>
        <end position="82"/>
    </location>
</feature>
<evidence type="ECO:0000313" key="9">
    <source>
        <dbReference type="Proteomes" id="UP000319756"/>
    </source>
</evidence>
<dbReference type="Pfam" id="PF02656">
    <property type="entry name" value="DUF202"/>
    <property type="match status" value="1"/>
</dbReference>
<accession>A0A514LJP9</accession>
<evidence type="ECO:0000256" key="5">
    <source>
        <dbReference type="ARBA" id="ARBA00023136"/>
    </source>
</evidence>
<evidence type="ECO:0000256" key="4">
    <source>
        <dbReference type="ARBA" id="ARBA00022989"/>
    </source>
</evidence>